<proteinExistence type="predicted"/>
<dbReference type="Pfam" id="PF05069">
    <property type="entry name" value="Phage_tail_S"/>
    <property type="match status" value="1"/>
</dbReference>
<gene>
    <name evidence="1" type="ORF">CSC3H3_15305</name>
</gene>
<protein>
    <submittedName>
        <fullName evidence="1">Phage virion morphogenesis protein</fullName>
    </submittedName>
</protein>
<dbReference type="Proteomes" id="UP000233458">
    <property type="component" value="Chromosome"/>
</dbReference>
<dbReference type="NCBIfam" id="TIGR01635">
    <property type="entry name" value="tail_comp_S"/>
    <property type="match status" value="1"/>
</dbReference>
<reference evidence="1 2" key="1">
    <citation type="submission" date="2017-10" db="EMBL/GenBank/DDBJ databases">
        <title>Biodiversity and function of Thalassospira species in the particle-attached aromatic-hydrocarbon-degrading consortia from the surface seawater of the China South Sea.</title>
        <authorList>
            <person name="Dong C."/>
            <person name="Liu R."/>
            <person name="Shao Z."/>
        </authorList>
    </citation>
    <scope>NUCLEOTIDE SEQUENCE [LARGE SCALE GENOMIC DNA]</scope>
    <source>
        <strain evidence="1 2">CSC3H3</strain>
    </source>
</reference>
<accession>A0ABN5FKP0</accession>
<dbReference type="InterPro" id="IPR006522">
    <property type="entry name" value="Phage_virion_morphogenesis"/>
</dbReference>
<organism evidence="1 2">
    <name type="scientific">Thalassospira marina</name>
    <dbReference type="NCBI Taxonomy" id="2048283"/>
    <lineage>
        <taxon>Bacteria</taxon>
        <taxon>Pseudomonadati</taxon>
        <taxon>Pseudomonadota</taxon>
        <taxon>Alphaproteobacteria</taxon>
        <taxon>Rhodospirillales</taxon>
        <taxon>Thalassospiraceae</taxon>
        <taxon>Thalassospira</taxon>
    </lineage>
</organism>
<dbReference type="EMBL" id="CP024199">
    <property type="protein sequence ID" value="AUG53932.1"/>
    <property type="molecule type" value="Genomic_DNA"/>
</dbReference>
<sequence length="142" mass="16503">MHIDLDDRVVQRRLAEMLRRGQNLEPVFADIGEYLDLAHRERFDREIDPQGKAWEPLAEKTIEQKRKKGRDGGILVETGDLRDLLRYQISDDALEFGTDRIYGATQQFGDEDRGIPAREWLGFSREDMKEISDIIGDWLVGE</sequence>
<keyword evidence="2" id="KW-1185">Reference proteome</keyword>
<evidence type="ECO:0000313" key="2">
    <source>
        <dbReference type="Proteomes" id="UP000233458"/>
    </source>
</evidence>
<name>A0ABN5FKP0_9PROT</name>
<evidence type="ECO:0000313" key="1">
    <source>
        <dbReference type="EMBL" id="AUG53932.1"/>
    </source>
</evidence>